<dbReference type="GO" id="GO:0071526">
    <property type="term" value="P:semaphorin-plexin signaling pathway"/>
    <property type="evidence" value="ECO:0007669"/>
    <property type="project" value="TreeGrafter"/>
</dbReference>
<dbReference type="PROSITE" id="PS51004">
    <property type="entry name" value="SEMA"/>
    <property type="match status" value="1"/>
</dbReference>
<dbReference type="OrthoDB" id="9988752at2759"/>
<feature type="region of interest" description="Disordered" evidence="7">
    <location>
        <begin position="792"/>
        <end position="826"/>
    </location>
</feature>
<feature type="region of interest" description="Disordered" evidence="7">
    <location>
        <begin position="554"/>
        <end position="588"/>
    </location>
</feature>
<dbReference type="GO" id="GO:0030215">
    <property type="term" value="F:semaphorin receptor binding"/>
    <property type="evidence" value="ECO:0007669"/>
    <property type="project" value="InterPro"/>
</dbReference>
<feature type="compositionally biased region" description="Low complexity" evidence="7">
    <location>
        <begin position="555"/>
        <end position="588"/>
    </location>
</feature>
<accession>A0A7R8D5R2</accession>
<dbReference type="SMART" id="SM00630">
    <property type="entry name" value="Sema"/>
    <property type="match status" value="1"/>
</dbReference>
<keyword evidence="2" id="KW-0524">Neurogenesis</keyword>
<gene>
    <name evidence="10" type="ORF">LSAA_12755</name>
</gene>
<feature type="region of interest" description="Disordered" evidence="7">
    <location>
        <begin position="753"/>
        <end position="778"/>
    </location>
</feature>
<feature type="chain" id="PRO_5043534614" evidence="9">
    <location>
        <begin position="22"/>
        <end position="836"/>
    </location>
</feature>
<protein>
    <submittedName>
        <fullName evidence="10">SEMA6</fullName>
    </submittedName>
</protein>
<feature type="compositionally biased region" description="Low complexity" evidence="7">
    <location>
        <begin position="758"/>
        <end position="778"/>
    </location>
</feature>
<evidence type="ECO:0000256" key="4">
    <source>
        <dbReference type="ARBA" id="ARBA00023157"/>
    </source>
</evidence>
<keyword evidence="8" id="KW-0812">Transmembrane</keyword>
<comment type="subcellular location">
    <subcellularLocation>
        <location evidence="1">Membrane</location>
    </subcellularLocation>
</comment>
<evidence type="ECO:0000256" key="1">
    <source>
        <dbReference type="ARBA" id="ARBA00004370"/>
    </source>
</evidence>
<keyword evidence="11" id="KW-1185">Reference proteome</keyword>
<evidence type="ECO:0000313" key="11">
    <source>
        <dbReference type="Proteomes" id="UP000675881"/>
    </source>
</evidence>
<dbReference type="AlphaFoldDB" id="A0A7R8D5R2"/>
<dbReference type="FunFam" id="2.130.10.10:FF:000346">
    <property type="entry name" value="Sema-1a, isoform D"/>
    <property type="match status" value="1"/>
</dbReference>
<evidence type="ECO:0000256" key="7">
    <source>
        <dbReference type="SAM" id="MobiDB-lite"/>
    </source>
</evidence>
<dbReference type="Pfam" id="PF01403">
    <property type="entry name" value="Sema"/>
    <property type="match status" value="1"/>
</dbReference>
<comment type="caution">
    <text evidence="6">Lacks conserved residue(s) required for the propagation of feature annotation.</text>
</comment>
<keyword evidence="9" id="KW-0732">Signal</keyword>
<proteinExistence type="predicted"/>
<evidence type="ECO:0000256" key="5">
    <source>
        <dbReference type="ARBA" id="ARBA00023180"/>
    </source>
</evidence>
<dbReference type="EMBL" id="HG994586">
    <property type="protein sequence ID" value="CAF3007304.1"/>
    <property type="molecule type" value="Genomic_DNA"/>
</dbReference>
<keyword evidence="4" id="KW-1015">Disulfide bond</keyword>
<dbReference type="Gene3D" id="3.30.1680.10">
    <property type="entry name" value="ligand-binding face of the semaphorins, domain 2"/>
    <property type="match status" value="1"/>
</dbReference>
<dbReference type="PANTHER" id="PTHR11036:SF127">
    <property type="entry name" value="SEMAPHORIN-1A"/>
    <property type="match status" value="1"/>
</dbReference>
<keyword evidence="3 8" id="KW-0472">Membrane</keyword>
<reference evidence="10" key="1">
    <citation type="submission" date="2021-02" db="EMBL/GenBank/DDBJ databases">
        <authorList>
            <person name="Bekaert M."/>
        </authorList>
    </citation>
    <scope>NUCLEOTIDE SEQUENCE</scope>
    <source>
        <strain evidence="10">IoA-00</strain>
    </source>
</reference>
<feature type="signal peptide" evidence="9">
    <location>
        <begin position="1"/>
        <end position="21"/>
    </location>
</feature>
<evidence type="ECO:0000256" key="3">
    <source>
        <dbReference type="ARBA" id="ARBA00023136"/>
    </source>
</evidence>
<organism evidence="10 11">
    <name type="scientific">Lepeophtheirus salmonis</name>
    <name type="common">Salmon louse</name>
    <name type="synonym">Caligus salmonis</name>
    <dbReference type="NCBI Taxonomy" id="72036"/>
    <lineage>
        <taxon>Eukaryota</taxon>
        <taxon>Metazoa</taxon>
        <taxon>Ecdysozoa</taxon>
        <taxon>Arthropoda</taxon>
        <taxon>Crustacea</taxon>
        <taxon>Multicrustacea</taxon>
        <taxon>Hexanauplia</taxon>
        <taxon>Copepoda</taxon>
        <taxon>Siphonostomatoida</taxon>
        <taxon>Caligidae</taxon>
        <taxon>Lepeophtheirus</taxon>
    </lineage>
</organism>
<feature type="compositionally biased region" description="Polar residues" evidence="7">
    <location>
        <begin position="615"/>
        <end position="624"/>
    </location>
</feature>
<dbReference type="PANTHER" id="PTHR11036">
    <property type="entry name" value="SEMAPHORIN"/>
    <property type="match status" value="1"/>
</dbReference>
<dbReference type="InterPro" id="IPR027231">
    <property type="entry name" value="Semaphorin"/>
</dbReference>
<evidence type="ECO:0000256" key="6">
    <source>
        <dbReference type="PROSITE-ProRule" id="PRU00352"/>
    </source>
</evidence>
<dbReference type="InterPro" id="IPR015943">
    <property type="entry name" value="WD40/YVTN_repeat-like_dom_sf"/>
</dbReference>
<feature type="transmembrane region" description="Helical" evidence="8">
    <location>
        <begin position="673"/>
        <end position="695"/>
    </location>
</feature>
<feature type="region of interest" description="Disordered" evidence="7">
    <location>
        <begin position="606"/>
        <end position="636"/>
    </location>
</feature>
<dbReference type="InterPro" id="IPR001627">
    <property type="entry name" value="Semap_dom"/>
</dbReference>
<dbReference type="GO" id="GO:0030335">
    <property type="term" value="P:positive regulation of cell migration"/>
    <property type="evidence" value="ECO:0007669"/>
    <property type="project" value="TreeGrafter"/>
</dbReference>
<dbReference type="InterPro" id="IPR036352">
    <property type="entry name" value="Semap_dom_sf"/>
</dbReference>
<dbReference type="SUPFAM" id="SSF103575">
    <property type="entry name" value="Plexin repeat"/>
    <property type="match status" value="1"/>
</dbReference>
<dbReference type="Gene3D" id="2.130.10.10">
    <property type="entry name" value="YVTN repeat-like/Quinoprotein amine dehydrogenase"/>
    <property type="match status" value="1"/>
</dbReference>
<dbReference type="Pfam" id="PF01437">
    <property type="entry name" value="PSI"/>
    <property type="match status" value="1"/>
</dbReference>
<dbReference type="SUPFAM" id="SSF101912">
    <property type="entry name" value="Sema domain"/>
    <property type="match status" value="1"/>
</dbReference>
<sequence length="836" mass="92441">MNIKLQGISLILWTLASVGFSHDPWGENQRAKINTDYVSSNSNAIYRFLGNQTHKDYFKLLRRDGNSLLIGARNVIYNVSLPDLVENIEQRITWTPSKKDVDICLVKGRSEDDCQNYIRVLARTKEDQLLVCGTNAFKPKYRIYTKNGSSYHVSEEFSGSGICPYDPRHNSTAIYSDGEIYSGTVADFSGRDSIIYRDRVRTVQSNLKQLNNPDFIGSMEDEDHIYFFFRESAVEYINCGKTIYSRVARICKNDNGGPHKFQNGWTTFLKTRLNCSVPGHEQPFFFNEIQSMTPVDSDLPVEDRIIYGVFTTPDNSISGSAICAFKMSSVVNAFDGDFRDQDESNSLWLPIPKSRTPSYPRPGTCYNDSRALPSSTLNFARLHNLMAQNVNPVGDRPLFVKTSLGERLTVIASDARVRDVLEPRNKFDVLFVGTTGGRVLKIVNSVLIESMQIYPYHVPVRNLMVLEDHLVILSDHEVSSIPLQRCSHPSAQSCGDCVALQDPYCAWNVLTSECVPHKGQDISKLLQNVEFGFHSGCPESSYSDSVAQNASFHFTSPTSSTSAVTISTTSSMTDPSSLSSSSTKSPSASCPITHCDCSSSKAHTFSSHDREKSSQSENADSSQVPYFDNVNEEGSNNQYEVPRQFNKNYGPRFYPPTAYKDRNERTIYTEKTLALATISAAFTALLIGFLGGYFISKRCEKPLKLEFLERRAGNLKNTYSSLRPGRTRLELELTGVGRGGVIGSGGELGLDSGYATPSNLNSTSTNNTNSSTNNSKSINLLVNVPPKSETIKASPIQGSGTNNIISSPGNNQNINTTPGGSGSNVGTLQKVKRIYI</sequence>
<evidence type="ECO:0000256" key="9">
    <source>
        <dbReference type="SAM" id="SignalP"/>
    </source>
</evidence>
<dbReference type="GO" id="GO:0005886">
    <property type="term" value="C:plasma membrane"/>
    <property type="evidence" value="ECO:0007669"/>
    <property type="project" value="TreeGrafter"/>
</dbReference>
<keyword evidence="5" id="KW-0325">Glycoprotein</keyword>
<dbReference type="InterPro" id="IPR016201">
    <property type="entry name" value="PSI"/>
</dbReference>
<dbReference type="GO" id="GO:0007411">
    <property type="term" value="P:axon guidance"/>
    <property type="evidence" value="ECO:0007669"/>
    <property type="project" value="TreeGrafter"/>
</dbReference>
<dbReference type="GO" id="GO:0045499">
    <property type="term" value="F:chemorepellent activity"/>
    <property type="evidence" value="ECO:0007669"/>
    <property type="project" value="TreeGrafter"/>
</dbReference>
<evidence type="ECO:0000256" key="8">
    <source>
        <dbReference type="SAM" id="Phobius"/>
    </source>
</evidence>
<dbReference type="SMART" id="SM00423">
    <property type="entry name" value="PSI"/>
    <property type="match status" value="1"/>
</dbReference>
<feature type="compositionally biased region" description="Polar residues" evidence="7">
    <location>
        <begin position="796"/>
        <end position="818"/>
    </location>
</feature>
<keyword evidence="8" id="KW-1133">Transmembrane helix</keyword>
<evidence type="ECO:0000256" key="2">
    <source>
        <dbReference type="ARBA" id="ARBA00022902"/>
    </source>
</evidence>
<dbReference type="Proteomes" id="UP000675881">
    <property type="component" value="Chromosome 7"/>
</dbReference>
<name>A0A7R8D5R2_LEPSM</name>
<dbReference type="InterPro" id="IPR002165">
    <property type="entry name" value="Plexin_repeat"/>
</dbReference>
<evidence type="ECO:0000313" key="10">
    <source>
        <dbReference type="EMBL" id="CAF3007304.1"/>
    </source>
</evidence>